<evidence type="ECO:0000313" key="4">
    <source>
        <dbReference type="Proteomes" id="UP001331761"/>
    </source>
</evidence>
<dbReference type="Proteomes" id="UP001331761">
    <property type="component" value="Unassembled WGS sequence"/>
</dbReference>
<keyword evidence="2" id="KW-1133">Transmembrane helix</keyword>
<organism evidence="3 4">
    <name type="scientific">Trichostrongylus colubriformis</name>
    <name type="common">Black scour worm</name>
    <dbReference type="NCBI Taxonomy" id="6319"/>
    <lineage>
        <taxon>Eukaryota</taxon>
        <taxon>Metazoa</taxon>
        <taxon>Ecdysozoa</taxon>
        <taxon>Nematoda</taxon>
        <taxon>Chromadorea</taxon>
        <taxon>Rhabditida</taxon>
        <taxon>Rhabditina</taxon>
        <taxon>Rhabditomorpha</taxon>
        <taxon>Strongyloidea</taxon>
        <taxon>Trichostrongylidae</taxon>
        <taxon>Trichostrongylus</taxon>
    </lineage>
</organism>
<keyword evidence="2" id="KW-0472">Membrane</keyword>
<gene>
    <name evidence="3" type="ORF">GCK32_004075</name>
</gene>
<feature type="transmembrane region" description="Helical" evidence="2">
    <location>
        <begin position="637"/>
        <end position="655"/>
    </location>
</feature>
<feature type="transmembrane region" description="Helical" evidence="2">
    <location>
        <begin position="907"/>
        <end position="926"/>
    </location>
</feature>
<dbReference type="PANTHER" id="PTHR21824:SF4">
    <property type="entry name" value="TRANSMEMBRANE PROTEIN 177"/>
    <property type="match status" value="1"/>
</dbReference>
<protein>
    <submittedName>
        <fullName evidence="3">Uncharacterized protein</fullName>
    </submittedName>
</protein>
<dbReference type="InterPro" id="IPR012435">
    <property type="entry name" value="TMEM144"/>
</dbReference>
<keyword evidence="2" id="KW-0812">Transmembrane</keyword>
<reference evidence="3 4" key="1">
    <citation type="submission" date="2019-10" db="EMBL/GenBank/DDBJ databases">
        <title>Assembly and Annotation for the nematode Trichostrongylus colubriformis.</title>
        <authorList>
            <person name="Martin J."/>
        </authorList>
    </citation>
    <scope>NUCLEOTIDE SEQUENCE [LARGE SCALE GENOMIC DNA]</scope>
    <source>
        <strain evidence="3">G859</strain>
        <tissue evidence="3">Whole worm</tissue>
    </source>
</reference>
<dbReference type="EMBL" id="WIXE01025294">
    <property type="protein sequence ID" value="KAK5964835.1"/>
    <property type="molecule type" value="Genomic_DNA"/>
</dbReference>
<evidence type="ECO:0000256" key="2">
    <source>
        <dbReference type="SAM" id="Phobius"/>
    </source>
</evidence>
<feature type="transmembrane region" description="Helical" evidence="2">
    <location>
        <begin position="427"/>
        <end position="444"/>
    </location>
</feature>
<keyword evidence="4" id="KW-1185">Reference proteome</keyword>
<evidence type="ECO:0000256" key="1">
    <source>
        <dbReference type="SAM" id="MobiDB-lite"/>
    </source>
</evidence>
<dbReference type="GO" id="GO:0016020">
    <property type="term" value="C:membrane"/>
    <property type="evidence" value="ECO:0007669"/>
    <property type="project" value="TreeGrafter"/>
</dbReference>
<feature type="transmembrane region" description="Helical" evidence="2">
    <location>
        <begin position="769"/>
        <end position="791"/>
    </location>
</feature>
<feature type="transmembrane region" description="Helical" evidence="2">
    <location>
        <begin position="938"/>
        <end position="956"/>
    </location>
</feature>
<evidence type="ECO:0000313" key="3">
    <source>
        <dbReference type="EMBL" id="KAK5964835.1"/>
    </source>
</evidence>
<feature type="transmembrane region" description="Helical" evidence="2">
    <location>
        <begin position="667"/>
        <end position="688"/>
    </location>
</feature>
<proteinExistence type="predicted"/>
<feature type="transmembrane region" description="Helical" evidence="2">
    <location>
        <begin position="700"/>
        <end position="721"/>
    </location>
</feature>
<feature type="region of interest" description="Disordered" evidence="1">
    <location>
        <begin position="731"/>
        <end position="751"/>
    </location>
</feature>
<accession>A0AAN8EV12</accession>
<dbReference type="AlphaFoldDB" id="A0AAN8EV12"/>
<feature type="transmembrane region" description="Helical" evidence="2">
    <location>
        <begin position="451"/>
        <end position="472"/>
    </location>
</feature>
<feature type="transmembrane region" description="Helical" evidence="2">
    <location>
        <begin position="869"/>
        <end position="887"/>
    </location>
</feature>
<feature type="transmembrane region" description="Helical" evidence="2">
    <location>
        <begin position="290"/>
        <end position="311"/>
    </location>
</feature>
<dbReference type="PANTHER" id="PTHR21824">
    <property type="entry name" value="TRANSMEMBRANE PROTEIN 177"/>
    <property type="match status" value="1"/>
</dbReference>
<feature type="transmembrane region" description="Helical" evidence="2">
    <location>
        <begin position="566"/>
        <end position="587"/>
    </location>
</feature>
<dbReference type="Pfam" id="PF07857">
    <property type="entry name" value="TMEM144"/>
    <property type="match status" value="1"/>
</dbReference>
<comment type="caution">
    <text evidence="3">The sequence shown here is derived from an EMBL/GenBank/DDBJ whole genome shotgun (WGS) entry which is preliminary data.</text>
</comment>
<dbReference type="InterPro" id="IPR026620">
    <property type="entry name" value="TMEM177"/>
</dbReference>
<feature type="transmembrane region" description="Helical" evidence="2">
    <location>
        <begin position="191"/>
        <end position="213"/>
    </location>
</feature>
<feature type="transmembrane region" description="Helical" evidence="2">
    <location>
        <begin position="607"/>
        <end position="631"/>
    </location>
</feature>
<feature type="transmembrane region" description="Helical" evidence="2">
    <location>
        <begin position="824"/>
        <end position="848"/>
    </location>
</feature>
<feature type="transmembrane region" description="Helical" evidence="2">
    <location>
        <begin position="160"/>
        <end position="185"/>
    </location>
</feature>
<sequence length="957" mass="107485">MARRVDWWLRQVYLGIIPSYPIGYMIVNGYRDEQFWTNVYVERSSFPPSEHLKDLVEAEMDKIEIAKNPKVRVSLTSSSEPRVYGCFFLQSGAELQFPMRVSFADVEEARRLANNIELDMGLARHRRKIEVNSKIGEELTSRMILSDAAKMFIVQRQLQLANSGTMFSAPMIAWFGIFAAGYGIAIGISSAVGIALGIPVGLMVSAVTFRQFLESYNAYKLKWADEKTISLGEGYLEGARDYFASTMKFNKLLRFVSVIMRLSRAVLSYRKWNEQATAFLQTKAGRRLRIGLLGGTIIAYPLGSLLINGPLLNFTFPRRYSVEELPPRLKEIAREEYEHFLESESRVEKDAVVTQHLGTSLDEFETIAAGSLGVRTGLHLAVPCHARFTNVDEALTYLSGTLQLALRFMFLRDLHAHDGYASLAQRSISWATWTSFTSIFTYWLHKSSRICGGTATSFAVIYTLFVSAAWFANKQWYYLYRYVTDVHADSVAARTSFSHCEGGKELYWKQLKRHRIMRDVCHDLKSKITPSGDIRGIATPIIVRYDHLKDLNEEDDELKEVRMSSIAVGLGACALSSLFFGSAYVPIKRFDASNGEFFSRSPLLSCYFTRIFVQWVMATGILCVGMAVNAFEEFPKFQPLAMLGGVFWALGRFISDRNVTAVPIMNALGLGMGMLIWGATNCICGWAVGRFGLFGVHATVPSLPLLNYLGLLMVIIGGVFFSQIRPTPSIPNTVETEERSSPVRGYSEEDSPLLDSASSIGVDRRRKRFIAVGVALLAGFFYGVTFVPVLYIQDHPKQVYLCSSDFNHIYHLCFKFPDASRNGLAYVFSHYCGIFLTATLLLVLYIAYSGVEQPHREQQDRRPEFAGRMHVGYCPELLEVVFCSAAVSRLANCFRFVANDSLSQSVTFPIISMVPGVCAAMWSVFYFKEIRGYRNQRILCIAICTTLIGAVLVGVSK</sequence>
<name>A0AAN8EV12_TRICO</name>